<keyword evidence="3" id="KW-1185">Reference proteome</keyword>
<gene>
    <name evidence="2" type="ORF">SAMN04488066_104157</name>
</gene>
<dbReference type="EMBL" id="FOPZ01000004">
    <property type="protein sequence ID" value="SFH45187.1"/>
    <property type="molecule type" value="Genomic_DNA"/>
</dbReference>
<dbReference type="Proteomes" id="UP000323537">
    <property type="component" value="Unassembled WGS sequence"/>
</dbReference>
<dbReference type="AlphaFoldDB" id="A0A1I3A504"/>
<reference evidence="2 3" key="1">
    <citation type="submission" date="2016-10" db="EMBL/GenBank/DDBJ databases">
        <authorList>
            <person name="Varghese N."/>
            <person name="Submissions S."/>
        </authorList>
    </citation>
    <scope>NUCLEOTIDE SEQUENCE [LARGE SCALE GENOMIC DNA]</scope>
    <source>
        <strain evidence="2 3">CGMCC 1.6377</strain>
    </source>
</reference>
<evidence type="ECO:0000256" key="1">
    <source>
        <dbReference type="SAM" id="Phobius"/>
    </source>
</evidence>
<feature type="transmembrane region" description="Helical" evidence="1">
    <location>
        <begin position="91"/>
        <end position="111"/>
    </location>
</feature>
<name>A0A1I3A504_9EURY</name>
<proteinExistence type="predicted"/>
<dbReference type="RefSeq" id="WP_149783797.1">
    <property type="nucleotide sequence ID" value="NZ_BAAADP010000001.1"/>
</dbReference>
<keyword evidence="1" id="KW-1133">Transmembrane helix</keyword>
<organism evidence="2 3">
    <name type="scientific">Halorubrum aquaticum</name>
    <dbReference type="NCBI Taxonomy" id="387340"/>
    <lineage>
        <taxon>Archaea</taxon>
        <taxon>Methanobacteriati</taxon>
        <taxon>Methanobacteriota</taxon>
        <taxon>Stenosarchaea group</taxon>
        <taxon>Halobacteria</taxon>
        <taxon>Halobacteriales</taxon>
        <taxon>Haloferacaceae</taxon>
        <taxon>Halorubrum</taxon>
    </lineage>
</organism>
<accession>A0A1I3A504</accession>
<dbReference type="OrthoDB" id="241062at2157"/>
<keyword evidence="2" id="KW-0378">Hydrolase</keyword>
<feature type="transmembrane region" description="Helical" evidence="1">
    <location>
        <begin position="140"/>
        <end position="156"/>
    </location>
</feature>
<sequence>MADLFTHILVGYVLAIVLSWRYEWISYPFVTAVMIGSTLPDLNRIDLVVPEETISVLLGLPFTWSPLHRVGGTLLIVCIGALLVPNAYRRVVFVLLSVGASSHYVLDLLLYKPSGITSPLLWPFVTHGLAVDGLYLSSDRWPVVAAAVLAGLVWVVDQRMMRTDHSDT</sequence>
<protein>
    <submittedName>
        <fullName evidence="2">LexA-binding, inner membrane-associated putative hydrolase</fullName>
    </submittedName>
</protein>
<dbReference type="GO" id="GO:0016787">
    <property type="term" value="F:hydrolase activity"/>
    <property type="evidence" value="ECO:0007669"/>
    <property type="project" value="UniProtKB-KW"/>
</dbReference>
<evidence type="ECO:0000313" key="2">
    <source>
        <dbReference type="EMBL" id="SFH45187.1"/>
    </source>
</evidence>
<dbReference type="InterPro" id="IPR007404">
    <property type="entry name" value="YdjM-like"/>
</dbReference>
<keyword evidence="1" id="KW-0472">Membrane</keyword>
<feature type="transmembrane region" description="Helical" evidence="1">
    <location>
        <begin position="67"/>
        <end position="84"/>
    </location>
</feature>
<keyword evidence="1" id="KW-0812">Transmembrane</keyword>
<evidence type="ECO:0000313" key="3">
    <source>
        <dbReference type="Proteomes" id="UP000323537"/>
    </source>
</evidence>
<dbReference type="Pfam" id="PF04307">
    <property type="entry name" value="YdjM"/>
    <property type="match status" value="1"/>
</dbReference>